<gene>
    <name evidence="1" type="ORF">KXJ69_09955</name>
</gene>
<dbReference type="PROSITE" id="PS51257">
    <property type="entry name" value="PROKAR_LIPOPROTEIN"/>
    <property type="match status" value="1"/>
</dbReference>
<dbReference type="RefSeq" id="WP_219052940.1">
    <property type="nucleotide sequence ID" value="NZ_JAHWDP010000003.1"/>
</dbReference>
<organism evidence="1 2">
    <name type="scientific">Halomarinibacterium sedimenti</name>
    <dbReference type="NCBI Taxonomy" id="2857106"/>
    <lineage>
        <taxon>Bacteria</taxon>
        <taxon>Pseudomonadati</taxon>
        <taxon>Bacteroidota</taxon>
        <taxon>Flavobacteriia</taxon>
        <taxon>Flavobacteriales</taxon>
        <taxon>Flavobacteriaceae</taxon>
        <taxon>Halomarinibacterium</taxon>
    </lineage>
</organism>
<evidence type="ECO:0000313" key="1">
    <source>
        <dbReference type="EMBL" id="MBW2938431.1"/>
    </source>
</evidence>
<protein>
    <submittedName>
        <fullName evidence="1">DUF4249 domain-containing protein</fullName>
    </submittedName>
</protein>
<evidence type="ECO:0000313" key="2">
    <source>
        <dbReference type="Proteomes" id="UP001138686"/>
    </source>
</evidence>
<dbReference type="AlphaFoldDB" id="A0A9X1K0G5"/>
<sequence length="299" mass="34271">MARYFYIVTFITLLFSSCEDVIEVDVPIDEPRLVLDALIRVDTTQEFVDVKIKVTKTNAFFDNVEVVSDLQNIYIYYGVENEYGELIGGFYSNLAELESGSGIYEPDPTFTSDQRIRTDYIENETAFWLILDYEDRRYAAKTYYATSVEIETLEEGDGTLFGDDETELIISFTDTPEKENYYVFDFDFGNFLTSEDTFYEGQPFSFSYFYDESFEQGAEITVSILGANEDFYNYMTLLIEQSEGGFGPFQTPVATVRGNIFDVTGIDNINQFDNVGQPDNFPLGYFAVVQSFTQTLIIE</sequence>
<name>A0A9X1K0G5_9FLAO</name>
<comment type="caution">
    <text evidence="1">The sequence shown here is derived from an EMBL/GenBank/DDBJ whole genome shotgun (WGS) entry which is preliminary data.</text>
</comment>
<accession>A0A9X1K0G5</accession>
<dbReference type="Proteomes" id="UP001138686">
    <property type="component" value="Unassembled WGS sequence"/>
</dbReference>
<keyword evidence="2" id="KW-1185">Reference proteome</keyword>
<reference evidence="1" key="1">
    <citation type="submission" date="2021-07" db="EMBL/GenBank/DDBJ databases">
        <title>Aureisphaera sp. CAU 1614 isolated from sea sediment.</title>
        <authorList>
            <person name="Kim W."/>
        </authorList>
    </citation>
    <scope>NUCLEOTIDE SEQUENCE</scope>
    <source>
        <strain evidence="1">CAU 1614</strain>
    </source>
</reference>
<dbReference type="EMBL" id="JAHWDP010000003">
    <property type="protein sequence ID" value="MBW2938431.1"/>
    <property type="molecule type" value="Genomic_DNA"/>
</dbReference>
<proteinExistence type="predicted"/>